<dbReference type="Pfam" id="PF00082">
    <property type="entry name" value="Peptidase_S8"/>
    <property type="match status" value="1"/>
</dbReference>
<comment type="similarity">
    <text evidence="1 5">Belongs to the peptidase S8 family.</text>
</comment>
<dbReference type="PROSITE" id="PS51892">
    <property type="entry name" value="SUBTILASE"/>
    <property type="match status" value="1"/>
</dbReference>
<dbReference type="EMBL" id="JBEPLZ010000023">
    <property type="protein sequence ID" value="MET3572919.1"/>
    <property type="molecule type" value="Genomic_DNA"/>
</dbReference>
<evidence type="ECO:0000256" key="1">
    <source>
        <dbReference type="ARBA" id="ARBA00011073"/>
    </source>
</evidence>
<keyword evidence="2 7" id="KW-0645">Protease</keyword>
<comment type="caution">
    <text evidence="7">The sequence shown here is derived from an EMBL/GenBank/DDBJ whole genome shotgun (WGS) entry which is preliminary data.</text>
</comment>
<evidence type="ECO:0000256" key="2">
    <source>
        <dbReference type="ARBA" id="ARBA00022670"/>
    </source>
</evidence>
<dbReference type="InterPro" id="IPR051048">
    <property type="entry name" value="Peptidase_S8/S53_subtilisin"/>
</dbReference>
<evidence type="ECO:0000256" key="4">
    <source>
        <dbReference type="ARBA" id="ARBA00022825"/>
    </source>
</evidence>
<dbReference type="Gene3D" id="3.40.50.200">
    <property type="entry name" value="Peptidase S8/S53 domain"/>
    <property type="match status" value="1"/>
</dbReference>
<dbReference type="InterPro" id="IPR036852">
    <property type="entry name" value="Peptidase_S8/S53_dom_sf"/>
</dbReference>
<evidence type="ECO:0000256" key="3">
    <source>
        <dbReference type="ARBA" id="ARBA00022801"/>
    </source>
</evidence>
<gene>
    <name evidence="7" type="ORF">ABID13_004579</name>
</gene>
<dbReference type="GO" id="GO:0008233">
    <property type="term" value="F:peptidase activity"/>
    <property type="evidence" value="ECO:0007669"/>
    <property type="project" value="UniProtKB-KW"/>
</dbReference>
<dbReference type="GO" id="GO:0006508">
    <property type="term" value="P:proteolysis"/>
    <property type="evidence" value="ECO:0007669"/>
    <property type="project" value="UniProtKB-KW"/>
</dbReference>
<comment type="caution">
    <text evidence="5">Lacks conserved residue(s) required for the propagation of feature annotation.</text>
</comment>
<evidence type="ECO:0000313" key="7">
    <source>
        <dbReference type="EMBL" id="MET3572919.1"/>
    </source>
</evidence>
<evidence type="ECO:0000256" key="5">
    <source>
        <dbReference type="PROSITE-ProRule" id="PRU01240"/>
    </source>
</evidence>
<dbReference type="Proteomes" id="UP001549200">
    <property type="component" value="Unassembled WGS sequence"/>
</dbReference>
<evidence type="ECO:0000259" key="6">
    <source>
        <dbReference type="Pfam" id="PF00082"/>
    </source>
</evidence>
<organism evidence="7 8">
    <name type="scientific">Enterocloster citroniae</name>
    <dbReference type="NCBI Taxonomy" id="358743"/>
    <lineage>
        <taxon>Bacteria</taxon>
        <taxon>Bacillati</taxon>
        <taxon>Bacillota</taxon>
        <taxon>Clostridia</taxon>
        <taxon>Lachnospirales</taxon>
        <taxon>Lachnospiraceae</taxon>
        <taxon>Enterocloster</taxon>
    </lineage>
</organism>
<feature type="domain" description="Peptidase S8/S53" evidence="6">
    <location>
        <begin position="3"/>
        <end position="105"/>
    </location>
</feature>
<sequence>MARSGLLFVVSAGNGDEQTGTGMDLEVSPCYPASFDLPNVISVANLSYDGTLCGRSNYGSDSVDLAAPGTYILSTTADQGYSYMTGTSMAAPMVSAAAALVYSYGENISGP</sequence>
<keyword evidence="3" id="KW-0378">Hydrolase</keyword>
<dbReference type="PANTHER" id="PTHR43399">
    <property type="entry name" value="SUBTILISIN-RELATED"/>
    <property type="match status" value="1"/>
</dbReference>
<dbReference type="InterPro" id="IPR023828">
    <property type="entry name" value="Peptidase_S8_Ser-AS"/>
</dbReference>
<evidence type="ECO:0000313" key="8">
    <source>
        <dbReference type="Proteomes" id="UP001549200"/>
    </source>
</evidence>
<keyword evidence="4" id="KW-0720">Serine protease</keyword>
<name>A0ABV2G483_9FIRM</name>
<accession>A0ABV2G483</accession>
<proteinExistence type="inferred from homology"/>
<reference evidence="7 8" key="1">
    <citation type="submission" date="2024-06" db="EMBL/GenBank/DDBJ databases">
        <title>Genomic Encyclopedia of Type Strains, Phase IV (KMG-IV): sequencing the most valuable type-strain genomes for metagenomic binning, comparative biology and taxonomic classification.</title>
        <authorList>
            <person name="Goeker M."/>
        </authorList>
    </citation>
    <scope>NUCLEOTIDE SEQUENCE [LARGE SCALE GENOMIC DNA]</scope>
    <source>
        <strain evidence="7 8">DSM 19261</strain>
    </source>
</reference>
<keyword evidence="8" id="KW-1185">Reference proteome</keyword>
<dbReference type="PROSITE" id="PS00138">
    <property type="entry name" value="SUBTILASE_SER"/>
    <property type="match status" value="1"/>
</dbReference>
<dbReference type="InterPro" id="IPR000209">
    <property type="entry name" value="Peptidase_S8/S53_dom"/>
</dbReference>
<dbReference type="SUPFAM" id="SSF52743">
    <property type="entry name" value="Subtilisin-like"/>
    <property type="match status" value="1"/>
</dbReference>
<dbReference type="PANTHER" id="PTHR43399:SF4">
    <property type="entry name" value="CELL WALL-ASSOCIATED PROTEASE"/>
    <property type="match status" value="1"/>
</dbReference>
<protein>
    <submittedName>
        <fullName evidence="7">Subtilisin family serine protease</fullName>
    </submittedName>
</protein>